<dbReference type="Gene3D" id="3.40.50.300">
    <property type="entry name" value="P-loop containing nucleotide triphosphate hydrolases"/>
    <property type="match status" value="1"/>
</dbReference>
<accession>A0AAJ3K2P8</accession>
<keyword evidence="2" id="KW-1185">Reference proteome</keyword>
<protein>
    <submittedName>
        <fullName evidence="1">Pilus assembly protein</fullName>
    </submittedName>
</protein>
<dbReference type="InterPro" id="IPR027417">
    <property type="entry name" value="P-loop_NTPase"/>
</dbReference>
<proteinExistence type="predicted"/>
<reference evidence="1 2" key="1">
    <citation type="submission" date="2016-10" db="EMBL/GenBank/DDBJ databases">
        <title>Rodentibacter gen. nov. and new species.</title>
        <authorList>
            <person name="Christensen H."/>
        </authorList>
    </citation>
    <scope>NUCLEOTIDE SEQUENCE [LARGE SCALE GENOMIC DNA]</scope>
    <source>
        <strain evidence="1 2">199137021</strain>
    </source>
</reference>
<dbReference type="SUPFAM" id="SSF52540">
    <property type="entry name" value="P-loop containing nucleoside triphosphate hydrolases"/>
    <property type="match status" value="1"/>
</dbReference>
<dbReference type="RefSeq" id="WP_059368098.1">
    <property type="nucleotide sequence ID" value="NZ_BBXJ01000001.1"/>
</dbReference>
<sequence>MLLLDNEKILTGNMRKIVVISSDKDMATRIAELLRIRALENIEIINKNLFDISNIAISNEDTFGVIVDLEEENDAKIITDKIYSIIPQSVWCCVIGKSDSISLSQQLLNKGILYFHTSSQINQMVENIAVGVDIPTVRNTVKVSVLSCKGGIGATLISSNIANQIALNKKVPVLLAQGKNGSQDLDLLFDKKLQGDIVEYSHNFDLFSGAPSDLSTTVTDKYNFIIYDQPIFNVNKDDLPKFFEHSNNFLLIVERRIASLRVAKQFLEECERMRNMQGKPIRTFICISDSRLETSKLMVKTDIETLLGAPVDAVIPVLKNIGIRNILSVNLGRKGRKEIETLMMKVIGSVSRTGNKAKEKSGFFSSFVKSFINR</sequence>
<dbReference type="EMBL" id="MLAB01000046">
    <property type="protein sequence ID" value="OOF70919.1"/>
    <property type="molecule type" value="Genomic_DNA"/>
</dbReference>
<dbReference type="Proteomes" id="UP000188998">
    <property type="component" value="Unassembled WGS sequence"/>
</dbReference>
<comment type="caution">
    <text evidence="1">The sequence shown here is derived from an EMBL/GenBank/DDBJ whole genome shotgun (WGS) entry which is preliminary data.</text>
</comment>
<organism evidence="1 2">
    <name type="scientific">Rodentibacter caecimuris</name>
    <dbReference type="NCBI Taxonomy" id="1796644"/>
    <lineage>
        <taxon>Bacteria</taxon>
        <taxon>Pseudomonadati</taxon>
        <taxon>Pseudomonadota</taxon>
        <taxon>Gammaproteobacteria</taxon>
        <taxon>Pasteurellales</taxon>
        <taxon>Pasteurellaceae</taxon>
        <taxon>Rodentibacter</taxon>
    </lineage>
</organism>
<name>A0AAJ3K2P8_9PAST</name>
<evidence type="ECO:0000313" key="2">
    <source>
        <dbReference type="Proteomes" id="UP000188998"/>
    </source>
</evidence>
<dbReference type="AlphaFoldDB" id="A0AAJ3K2P8"/>
<gene>
    <name evidence="1" type="ORF">BKG90_08990</name>
</gene>
<evidence type="ECO:0000313" key="1">
    <source>
        <dbReference type="EMBL" id="OOF70919.1"/>
    </source>
</evidence>